<dbReference type="Proteomes" id="UP000663891">
    <property type="component" value="Unassembled WGS sequence"/>
</dbReference>
<keyword evidence="6" id="KW-0675">Receptor</keyword>
<feature type="transmembrane region" description="Helical" evidence="8">
    <location>
        <begin position="226"/>
        <end position="247"/>
    </location>
</feature>
<keyword evidence="4" id="KW-0297">G-protein coupled receptor</keyword>
<accession>A0A815S7A6</accession>
<dbReference type="PANTHER" id="PTHR24243:SF230">
    <property type="entry name" value="G-PROTEIN COUPLED RECEPTORS FAMILY 1 PROFILE DOMAIN-CONTAINING PROTEIN"/>
    <property type="match status" value="1"/>
</dbReference>
<evidence type="ECO:0000256" key="1">
    <source>
        <dbReference type="ARBA" id="ARBA00004141"/>
    </source>
</evidence>
<evidence type="ECO:0000313" key="10">
    <source>
        <dbReference type="EMBL" id="CAF1488597.1"/>
    </source>
</evidence>
<dbReference type="GO" id="GO:0004930">
    <property type="term" value="F:G protein-coupled receptor activity"/>
    <property type="evidence" value="ECO:0007669"/>
    <property type="project" value="UniProtKB-KW"/>
</dbReference>
<dbReference type="SUPFAM" id="SSF81321">
    <property type="entry name" value="Family A G protein-coupled receptor-like"/>
    <property type="match status" value="1"/>
</dbReference>
<organism evidence="10 11">
    <name type="scientific">Adineta steineri</name>
    <dbReference type="NCBI Taxonomy" id="433720"/>
    <lineage>
        <taxon>Eukaryota</taxon>
        <taxon>Metazoa</taxon>
        <taxon>Spiralia</taxon>
        <taxon>Gnathifera</taxon>
        <taxon>Rotifera</taxon>
        <taxon>Eurotatoria</taxon>
        <taxon>Bdelloidea</taxon>
        <taxon>Adinetida</taxon>
        <taxon>Adinetidae</taxon>
        <taxon>Adineta</taxon>
    </lineage>
</organism>
<dbReference type="PROSITE" id="PS50262">
    <property type="entry name" value="G_PROTEIN_RECEP_F1_2"/>
    <property type="match status" value="1"/>
</dbReference>
<feature type="transmembrane region" description="Helical" evidence="8">
    <location>
        <begin position="95"/>
        <end position="117"/>
    </location>
</feature>
<proteinExistence type="predicted"/>
<sequence>MSASYISSLNFIAQQMTIYLGIPILISGLIGGLINVIVFLSLQTFRQNSCAFYLTIMSIVNIGHLSTGLLTRILISGFNIDPTQTSIFYCKFRAYFVQVCISMSLTCMCFATIDQFLATCHSQRWQQWSNIKVAHRLIIGSLILWLLHGTPYWIYYNLVTSVTTGQNTCISTNYIFQLYNIGVYSIILNGLLPIFISILFGLLAYRNVHDLSYRTIPLVRRELDKQLTVIVLIQVISNFITAMPYAITNILTLNATIMNDVVNLAKLRFIIVITICILYLNFASPFYMYICVSARFRQQFMYVFYKMHCKKWKRRRIAVNQVIP</sequence>
<keyword evidence="7" id="KW-0807">Transducer</keyword>
<evidence type="ECO:0000256" key="3">
    <source>
        <dbReference type="ARBA" id="ARBA00022989"/>
    </source>
</evidence>
<evidence type="ECO:0000256" key="7">
    <source>
        <dbReference type="ARBA" id="ARBA00023224"/>
    </source>
</evidence>
<comment type="subcellular location">
    <subcellularLocation>
        <location evidence="1">Membrane</location>
        <topology evidence="1">Multi-pass membrane protein</topology>
    </subcellularLocation>
</comment>
<gene>
    <name evidence="10" type="ORF">VCS650_LOCUS41572</name>
</gene>
<dbReference type="AlphaFoldDB" id="A0A815S7A6"/>
<feature type="domain" description="G-protein coupled receptors family 1 profile" evidence="9">
    <location>
        <begin position="31"/>
        <end position="289"/>
    </location>
</feature>
<feature type="transmembrane region" description="Helical" evidence="8">
    <location>
        <begin position="18"/>
        <end position="40"/>
    </location>
</feature>
<evidence type="ECO:0000256" key="4">
    <source>
        <dbReference type="ARBA" id="ARBA00023040"/>
    </source>
</evidence>
<feature type="transmembrane region" description="Helical" evidence="8">
    <location>
        <begin position="181"/>
        <end position="205"/>
    </location>
</feature>
<dbReference type="PANTHER" id="PTHR24243">
    <property type="entry name" value="G-PROTEIN COUPLED RECEPTOR"/>
    <property type="match status" value="1"/>
</dbReference>
<protein>
    <recommendedName>
        <fullName evidence="9">G-protein coupled receptors family 1 profile domain-containing protein</fullName>
    </recommendedName>
</protein>
<dbReference type="OrthoDB" id="10020346at2759"/>
<keyword evidence="5 8" id="KW-0472">Membrane</keyword>
<dbReference type="InterPro" id="IPR017452">
    <property type="entry name" value="GPCR_Rhodpsn_7TM"/>
</dbReference>
<evidence type="ECO:0000256" key="2">
    <source>
        <dbReference type="ARBA" id="ARBA00022692"/>
    </source>
</evidence>
<reference evidence="10" key="1">
    <citation type="submission" date="2021-02" db="EMBL/GenBank/DDBJ databases">
        <authorList>
            <person name="Nowell W R."/>
        </authorList>
    </citation>
    <scope>NUCLEOTIDE SEQUENCE</scope>
</reference>
<feature type="transmembrane region" description="Helical" evidence="8">
    <location>
        <begin position="52"/>
        <end position="75"/>
    </location>
</feature>
<evidence type="ECO:0000313" key="11">
    <source>
        <dbReference type="Proteomes" id="UP000663891"/>
    </source>
</evidence>
<dbReference type="GO" id="GO:0005886">
    <property type="term" value="C:plasma membrane"/>
    <property type="evidence" value="ECO:0007669"/>
    <property type="project" value="TreeGrafter"/>
</dbReference>
<name>A0A815S7A6_9BILA</name>
<comment type="caution">
    <text evidence="10">The sequence shown here is derived from an EMBL/GenBank/DDBJ whole genome shotgun (WGS) entry which is preliminary data.</text>
</comment>
<keyword evidence="3 8" id="KW-1133">Transmembrane helix</keyword>
<keyword evidence="2 8" id="KW-0812">Transmembrane</keyword>
<evidence type="ECO:0000256" key="8">
    <source>
        <dbReference type="SAM" id="Phobius"/>
    </source>
</evidence>
<dbReference type="EMBL" id="CAJNON010001848">
    <property type="protein sequence ID" value="CAF1488597.1"/>
    <property type="molecule type" value="Genomic_DNA"/>
</dbReference>
<feature type="transmembrane region" description="Helical" evidence="8">
    <location>
        <begin position="137"/>
        <end position="155"/>
    </location>
</feature>
<evidence type="ECO:0000256" key="5">
    <source>
        <dbReference type="ARBA" id="ARBA00023136"/>
    </source>
</evidence>
<evidence type="ECO:0000259" key="9">
    <source>
        <dbReference type="PROSITE" id="PS50262"/>
    </source>
</evidence>
<feature type="transmembrane region" description="Helical" evidence="8">
    <location>
        <begin position="267"/>
        <end position="292"/>
    </location>
</feature>
<dbReference type="Gene3D" id="1.20.1070.10">
    <property type="entry name" value="Rhodopsin 7-helix transmembrane proteins"/>
    <property type="match status" value="1"/>
</dbReference>
<evidence type="ECO:0000256" key="6">
    <source>
        <dbReference type="ARBA" id="ARBA00023170"/>
    </source>
</evidence>